<keyword evidence="1" id="KW-0812">Transmembrane</keyword>
<dbReference type="AlphaFoldDB" id="A0AA96LN56"/>
<dbReference type="Proteomes" id="UP001304650">
    <property type="component" value="Chromosome"/>
</dbReference>
<dbReference type="Pfam" id="PF06580">
    <property type="entry name" value="His_kinase"/>
    <property type="match status" value="1"/>
</dbReference>
<evidence type="ECO:0000259" key="3">
    <source>
        <dbReference type="Pfam" id="PF06580"/>
    </source>
</evidence>
<dbReference type="KEGG" id="proo:MJB10_16895"/>
<dbReference type="InterPro" id="IPR036890">
    <property type="entry name" value="HATPase_C_sf"/>
</dbReference>
<dbReference type="RefSeq" id="WP_314796538.1">
    <property type="nucleotide sequence ID" value="NZ_CP130319.1"/>
</dbReference>
<keyword evidence="4" id="KW-0808">Transferase</keyword>
<dbReference type="GO" id="GO:0000155">
    <property type="term" value="F:phosphorelay sensor kinase activity"/>
    <property type="evidence" value="ECO:0007669"/>
    <property type="project" value="InterPro"/>
</dbReference>
<evidence type="ECO:0000256" key="1">
    <source>
        <dbReference type="SAM" id="Phobius"/>
    </source>
</evidence>
<name>A0AA96LN56_9BACL</name>
<dbReference type="SUPFAM" id="SSF55874">
    <property type="entry name" value="ATPase domain of HSP90 chaperone/DNA topoisomerase II/histidine kinase"/>
    <property type="match status" value="1"/>
</dbReference>
<feature type="domain" description="Histidine kinase/HSP90-like ATPase" evidence="2">
    <location>
        <begin position="491"/>
        <end position="594"/>
    </location>
</feature>
<feature type="transmembrane region" description="Helical" evidence="1">
    <location>
        <begin position="20"/>
        <end position="44"/>
    </location>
</feature>
<evidence type="ECO:0000313" key="4">
    <source>
        <dbReference type="EMBL" id="WNR42793.1"/>
    </source>
</evidence>
<reference evidence="4" key="1">
    <citation type="submission" date="2022-02" db="EMBL/GenBank/DDBJ databases">
        <title>Paenibacillus sp. MBLB1832 Whole Genome Shotgun Sequencing.</title>
        <authorList>
            <person name="Hwang C.Y."/>
            <person name="Cho E.-S."/>
            <person name="Seo M.-J."/>
        </authorList>
    </citation>
    <scope>NUCLEOTIDE SEQUENCE</scope>
    <source>
        <strain evidence="4">MBLB1832</strain>
    </source>
</reference>
<accession>A0AA96LN56</accession>
<dbReference type="InterPro" id="IPR050640">
    <property type="entry name" value="Bact_2-comp_sensor_kinase"/>
</dbReference>
<feature type="domain" description="Signal transduction histidine kinase internal region" evidence="3">
    <location>
        <begin position="391"/>
        <end position="471"/>
    </location>
</feature>
<gene>
    <name evidence="4" type="ORF">MJB10_16895</name>
</gene>
<keyword evidence="1" id="KW-0472">Membrane</keyword>
<dbReference type="GO" id="GO:0016020">
    <property type="term" value="C:membrane"/>
    <property type="evidence" value="ECO:0007669"/>
    <property type="project" value="InterPro"/>
</dbReference>
<keyword evidence="5" id="KW-1185">Reference proteome</keyword>
<proteinExistence type="predicted"/>
<dbReference type="Pfam" id="PF02518">
    <property type="entry name" value="HATPase_c"/>
    <property type="match status" value="1"/>
</dbReference>
<evidence type="ECO:0000259" key="2">
    <source>
        <dbReference type="Pfam" id="PF02518"/>
    </source>
</evidence>
<dbReference type="InterPro" id="IPR010559">
    <property type="entry name" value="Sig_transdc_His_kin_internal"/>
</dbReference>
<protein>
    <submittedName>
        <fullName evidence="4">Histidine kinase</fullName>
    </submittedName>
</protein>
<evidence type="ECO:0000313" key="5">
    <source>
        <dbReference type="Proteomes" id="UP001304650"/>
    </source>
</evidence>
<dbReference type="PANTHER" id="PTHR34220">
    <property type="entry name" value="SENSOR HISTIDINE KINASE YPDA"/>
    <property type="match status" value="1"/>
</dbReference>
<dbReference type="EMBL" id="CP130319">
    <property type="protein sequence ID" value="WNR42793.1"/>
    <property type="molecule type" value="Genomic_DNA"/>
</dbReference>
<sequence length="602" mass="69384">MKTNRNLIQAVRMYKFQSLFIKSLILIFLLVIVPFTGLGVVMYVQMNKAIETEISGVNMNSLYRVKDNIETIFKQMERVSLEMTYQDDVASFMFSPTENNNLNSKMQSIHDKISMYTRSFKYMDSLYVFSEKNAYMLSNRFDSTLTDFDDKTWYQNVYQKINSKGPYFDLRKRNGTYPYFISFTLPAYFYETKIGAVTANIDIEELRKFLYQTDTQIENTYIVSDVMVVYSNNRNEFMSNIHDIDMLNNADVPANISAPTTLIKTINKQKYILSVLPSSERNLTYISILPLKNYEQKLKDLRTFLYLFFAIGGIIVLVVSLLISIKTFSPVNQIMSMIDDQEKLEPLMDNNEKSKWNEVRTITNTIFRTIDAKRGLEQELQLRMHSLRKAQTIALQNQTTPHFLYNTLETIKYLAIELTKGHNNVSKMVTALSDLLRRSLDTDTPLTAISDEIQHAKQYVEIMQARYPNKFDVIWQVQETLLSCQILKISIQPLLENAFQHGILPTRNPGQIIITGLRTSDGIVITVSDNGQGMPEDQLISLQQKLASGINLEENHIGLKNLNQRIKLLFGDAYGVFVSPNLHRGLAVFIVIPEKNDSHDII</sequence>
<dbReference type="Gene3D" id="3.30.565.10">
    <property type="entry name" value="Histidine kinase-like ATPase, C-terminal domain"/>
    <property type="match status" value="1"/>
</dbReference>
<dbReference type="InterPro" id="IPR003594">
    <property type="entry name" value="HATPase_dom"/>
</dbReference>
<feature type="transmembrane region" description="Helical" evidence="1">
    <location>
        <begin position="304"/>
        <end position="325"/>
    </location>
</feature>
<dbReference type="PANTHER" id="PTHR34220:SF7">
    <property type="entry name" value="SENSOR HISTIDINE KINASE YPDA"/>
    <property type="match status" value="1"/>
</dbReference>
<organism evidence="4 5">
    <name type="scientific">Paenibacillus roseopurpureus</name>
    <dbReference type="NCBI Taxonomy" id="2918901"/>
    <lineage>
        <taxon>Bacteria</taxon>
        <taxon>Bacillati</taxon>
        <taxon>Bacillota</taxon>
        <taxon>Bacilli</taxon>
        <taxon>Bacillales</taxon>
        <taxon>Paenibacillaceae</taxon>
        <taxon>Paenibacillus</taxon>
    </lineage>
</organism>
<keyword evidence="1" id="KW-1133">Transmembrane helix</keyword>
<keyword evidence="4" id="KW-0418">Kinase</keyword>